<dbReference type="GO" id="GO:0045277">
    <property type="term" value="C:respiratory chain complex IV"/>
    <property type="evidence" value="ECO:0007669"/>
    <property type="project" value="InterPro"/>
</dbReference>
<dbReference type="GeneID" id="103911376"/>
<comment type="similarity">
    <text evidence="3">Belongs to the cytochrome c oxidase VIII family.</text>
</comment>
<dbReference type="KEGG" id="dre:103911376"/>
<dbReference type="AGR" id="ZFIN:ZDB-GENE-160728-64"/>
<evidence type="ECO:0000256" key="10">
    <source>
        <dbReference type="SAM" id="Phobius"/>
    </source>
</evidence>
<dbReference type="AlphaFoldDB" id="A0AB13A930"/>
<dbReference type="Proteomes" id="UP000000437">
    <property type="component" value="Chromosome 7"/>
</dbReference>
<dbReference type="Gene3D" id="4.10.81.10">
    <property type="entry name" value="Cytochrome c oxidase, subunit 8"/>
    <property type="match status" value="1"/>
</dbReference>
<evidence type="ECO:0000256" key="3">
    <source>
        <dbReference type="ARBA" id="ARBA00010117"/>
    </source>
</evidence>
<dbReference type="RefSeq" id="NP_001373718.1">
    <property type="nucleotide sequence ID" value="NM_001386789.1"/>
</dbReference>
<evidence type="ECO:0000256" key="9">
    <source>
        <dbReference type="ARBA" id="ARBA00023136"/>
    </source>
</evidence>
<name>A0AB13A930_DANRE</name>
<keyword evidence="11" id="KW-1185">Reference proteome</keyword>
<comment type="pathway">
    <text evidence="2">Energy metabolism; oxidative phosphorylation.</text>
</comment>
<dbReference type="ZFIN" id="ZDB-GENE-160728-64">
    <property type="gene designation" value="si:ch211-226l4.6"/>
</dbReference>
<evidence type="ECO:0000313" key="13">
    <source>
        <dbReference type="ZFIN" id="ZDB-GENE-160728-64"/>
    </source>
</evidence>
<dbReference type="InterPro" id="IPR036548">
    <property type="entry name" value="Cyt_c_oxidase_su8_sf"/>
</dbReference>
<feature type="transmembrane region" description="Helical" evidence="10">
    <location>
        <begin position="43"/>
        <end position="62"/>
    </location>
</feature>
<keyword evidence="4 10" id="KW-0812">Transmembrane</keyword>
<keyword evidence="5" id="KW-0999">Mitochondrion inner membrane</keyword>
<evidence type="ECO:0000256" key="6">
    <source>
        <dbReference type="ARBA" id="ARBA00022946"/>
    </source>
</evidence>
<keyword evidence="7 10" id="KW-1133">Transmembrane helix</keyword>
<evidence type="ECO:0000313" key="12">
    <source>
        <dbReference type="RefSeq" id="NP_001373718.1"/>
    </source>
</evidence>
<evidence type="ECO:0000256" key="8">
    <source>
        <dbReference type="ARBA" id="ARBA00023128"/>
    </source>
</evidence>
<keyword evidence="8" id="KW-0496">Mitochondrion</keyword>
<sequence length="72" mass="8065">MFGFVRALKRTRCTPGQRVFPFSHRFYINSKSAKSSVGVVESVFVMTFISLAVLGPAAWLLSKSSDTHKKQQ</sequence>
<evidence type="ECO:0000256" key="5">
    <source>
        <dbReference type="ARBA" id="ARBA00022792"/>
    </source>
</evidence>
<evidence type="ECO:0000256" key="4">
    <source>
        <dbReference type="ARBA" id="ARBA00022692"/>
    </source>
</evidence>
<dbReference type="Pfam" id="PF02285">
    <property type="entry name" value="COX8"/>
    <property type="match status" value="1"/>
</dbReference>
<keyword evidence="9 10" id="KW-0472">Membrane</keyword>
<gene>
    <name evidence="12 13" type="primary">si:ch211-226l4.6</name>
</gene>
<comment type="subcellular location">
    <subcellularLocation>
        <location evidence="1">Mitochondrion inner membrane</location>
        <topology evidence="1">Single-pass membrane protein</topology>
    </subcellularLocation>
</comment>
<organism evidence="11 12">
    <name type="scientific">Danio rerio</name>
    <name type="common">Zebrafish</name>
    <name type="synonym">Brachydanio rerio</name>
    <dbReference type="NCBI Taxonomy" id="7955"/>
    <lineage>
        <taxon>Eukaryota</taxon>
        <taxon>Metazoa</taxon>
        <taxon>Chordata</taxon>
        <taxon>Craniata</taxon>
        <taxon>Vertebrata</taxon>
        <taxon>Euteleostomi</taxon>
        <taxon>Actinopterygii</taxon>
        <taxon>Neopterygii</taxon>
        <taxon>Teleostei</taxon>
        <taxon>Ostariophysi</taxon>
        <taxon>Cypriniformes</taxon>
        <taxon>Danionidae</taxon>
        <taxon>Danioninae</taxon>
        <taxon>Danio</taxon>
    </lineage>
</organism>
<accession>A0AB13A930</accession>
<evidence type="ECO:0000256" key="1">
    <source>
        <dbReference type="ARBA" id="ARBA00004434"/>
    </source>
</evidence>
<keyword evidence="6" id="KW-0809">Transit peptide</keyword>
<dbReference type="GO" id="GO:0006123">
    <property type="term" value="P:mitochondrial electron transport, cytochrome c to oxygen"/>
    <property type="evidence" value="ECO:0007669"/>
    <property type="project" value="InterPro"/>
</dbReference>
<evidence type="ECO:0000313" key="11">
    <source>
        <dbReference type="Proteomes" id="UP000000437"/>
    </source>
</evidence>
<evidence type="ECO:0000256" key="7">
    <source>
        <dbReference type="ARBA" id="ARBA00022989"/>
    </source>
</evidence>
<evidence type="ECO:0000256" key="2">
    <source>
        <dbReference type="ARBA" id="ARBA00004673"/>
    </source>
</evidence>
<protein>
    <submittedName>
        <fullName evidence="12">Cytochrome c oxidase subunit 8A, mitochondrial-like</fullName>
    </submittedName>
</protein>
<dbReference type="GO" id="GO:0005743">
    <property type="term" value="C:mitochondrial inner membrane"/>
    <property type="evidence" value="ECO:0007669"/>
    <property type="project" value="UniProtKB-SubCell"/>
</dbReference>
<proteinExistence type="inferred from homology"/>
<dbReference type="InterPro" id="IPR003205">
    <property type="entry name" value="Cyt_c_oxidase_su8"/>
</dbReference>
<reference evidence="12" key="1">
    <citation type="submission" date="2025-08" db="UniProtKB">
        <authorList>
            <consortium name="RefSeq"/>
        </authorList>
    </citation>
    <scope>IDENTIFICATION</scope>
    <source>
        <strain evidence="12">Tuebingen</strain>
    </source>
</reference>
<dbReference type="SUPFAM" id="SSF81431">
    <property type="entry name" value="Mitochondrial cytochrome c oxidase subunit VIIIb (aka IX)"/>
    <property type="match status" value="1"/>
</dbReference>